<dbReference type="CDD" id="cd02194">
    <property type="entry name" value="ThiL"/>
    <property type="match status" value="1"/>
</dbReference>
<dbReference type="Proteomes" id="UP000594121">
    <property type="component" value="Chromosome"/>
</dbReference>
<feature type="binding site" evidence="1">
    <location>
        <position position="256"/>
    </location>
    <ligand>
        <name>substrate</name>
    </ligand>
</feature>
<dbReference type="Gene3D" id="3.30.1330.10">
    <property type="entry name" value="PurM-like, N-terminal domain"/>
    <property type="match status" value="1"/>
</dbReference>
<feature type="binding site" evidence="1">
    <location>
        <position position="47"/>
    </location>
    <ligand>
        <name>substrate</name>
    </ligand>
</feature>
<feature type="binding site" evidence="1">
    <location>
        <position position="68"/>
    </location>
    <ligand>
        <name>Mg(2+)</name>
        <dbReference type="ChEBI" id="CHEBI:18420"/>
        <label>2</label>
    </ligand>
</feature>
<feature type="binding site" evidence="1">
    <location>
        <position position="116"/>
    </location>
    <ligand>
        <name>Mg(2+)</name>
        <dbReference type="ChEBI" id="CHEBI:18420"/>
        <label>1</label>
    </ligand>
</feature>
<feature type="binding site" evidence="1">
    <location>
        <position position="209"/>
    </location>
    <ligand>
        <name>Mg(2+)</name>
        <dbReference type="ChEBI" id="CHEBI:18420"/>
        <label>5</label>
    </ligand>
</feature>
<dbReference type="InterPro" id="IPR016188">
    <property type="entry name" value="PurM-like_N"/>
</dbReference>
<dbReference type="UniPathway" id="UPA00060">
    <property type="reaction ID" value="UER00142"/>
</dbReference>
<feature type="binding site" evidence="1">
    <location>
        <position position="68"/>
    </location>
    <ligand>
        <name>Mg(2+)</name>
        <dbReference type="ChEBI" id="CHEBI:18420"/>
        <label>4</label>
    </ligand>
</feature>
<dbReference type="HAMAP" id="MF_02128">
    <property type="entry name" value="TMP_kinase"/>
    <property type="match status" value="1"/>
</dbReference>
<dbReference type="InterPro" id="IPR006283">
    <property type="entry name" value="ThiL-like"/>
</dbReference>
<dbReference type="GO" id="GO:0000287">
    <property type="term" value="F:magnesium ion binding"/>
    <property type="evidence" value="ECO:0007669"/>
    <property type="project" value="UniProtKB-UniRule"/>
</dbReference>
<comment type="catalytic activity">
    <reaction evidence="1">
        <text>thiamine phosphate + ATP = thiamine diphosphate + ADP</text>
        <dbReference type="Rhea" id="RHEA:15913"/>
        <dbReference type="ChEBI" id="CHEBI:30616"/>
        <dbReference type="ChEBI" id="CHEBI:37575"/>
        <dbReference type="ChEBI" id="CHEBI:58937"/>
        <dbReference type="ChEBI" id="CHEBI:456216"/>
        <dbReference type="EC" id="2.7.4.16"/>
    </reaction>
</comment>
<dbReference type="AlphaFoldDB" id="A0A7L9FEN9"/>
<dbReference type="InterPro" id="IPR036921">
    <property type="entry name" value="PurM-like_N_sf"/>
</dbReference>
<keyword evidence="1" id="KW-0784">Thiamine biosynthesis</keyword>
<evidence type="ECO:0000313" key="3">
    <source>
        <dbReference type="EMBL" id="QOJ78091.1"/>
    </source>
</evidence>
<feature type="binding site" evidence="1">
    <location>
        <begin position="115"/>
        <end position="116"/>
    </location>
    <ligand>
        <name>ATP</name>
        <dbReference type="ChEBI" id="CHEBI:30616"/>
    </ligand>
</feature>
<dbReference type="SUPFAM" id="SSF56042">
    <property type="entry name" value="PurM C-terminal domain-like"/>
    <property type="match status" value="1"/>
</dbReference>
<dbReference type="PANTHER" id="PTHR30270">
    <property type="entry name" value="THIAMINE-MONOPHOSPHATE KINASE"/>
    <property type="match status" value="1"/>
</dbReference>
<feature type="domain" description="PurM-like N-terminal" evidence="2">
    <location>
        <begin position="24"/>
        <end position="123"/>
    </location>
</feature>
<organism evidence="3 4">
    <name type="scientific">Infirmifilum lucidum</name>
    <dbReference type="NCBI Taxonomy" id="2776706"/>
    <lineage>
        <taxon>Archaea</taxon>
        <taxon>Thermoproteota</taxon>
        <taxon>Thermoprotei</taxon>
        <taxon>Thermofilales</taxon>
        <taxon>Thermofilaceae</taxon>
        <taxon>Infirmifilum</taxon>
    </lineage>
</organism>
<evidence type="ECO:0000256" key="1">
    <source>
        <dbReference type="HAMAP-Rule" id="MF_02128"/>
    </source>
</evidence>
<feature type="binding site" evidence="1">
    <location>
        <position position="68"/>
    </location>
    <ligand>
        <name>Mg(2+)</name>
        <dbReference type="ChEBI" id="CHEBI:18420"/>
        <label>3</label>
    </ligand>
</feature>
<dbReference type="GO" id="GO:0009228">
    <property type="term" value="P:thiamine biosynthetic process"/>
    <property type="evidence" value="ECO:0007669"/>
    <property type="project" value="UniProtKB-KW"/>
</dbReference>
<dbReference type="GO" id="GO:0009030">
    <property type="term" value="F:thiamine-phosphate kinase activity"/>
    <property type="evidence" value="ECO:0007669"/>
    <property type="project" value="UniProtKB-UniRule"/>
</dbReference>
<evidence type="ECO:0000313" key="4">
    <source>
        <dbReference type="Proteomes" id="UP000594121"/>
    </source>
</evidence>
<protein>
    <recommendedName>
        <fullName evidence="1">Thiamine-monophosphate kinase</fullName>
        <shortName evidence="1">TMP kinase</shortName>
        <shortName evidence="1">Thiamine-phosphate kinase</shortName>
        <ecNumber evidence="1">2.7.4.16</ecNumber>
    </recommendedName>
</protein>
<dbReference type="PANTHER" id="PTHR30270:SF0">
    <property type="entry name" value="THIAMINE-MONOPHOSPHATE KINASE"/>
    <property type="match status" value="1"/>
</dbReference>
<comment type="function">
    <text evidence="1">Catalyzes the ATP-dependent phosphorylation of thiamine-monophosphate (TMP) to form thiamine-pyrophosphate (TPP), the active form of vitamin B1.</text>
</comment>
<dbReference type="GO" id="GO:0005524">
    <property type="term" value="F:ATP binding"/>
    <property type="evidence" value="ECO:0007669"/>
    <property type="project" value="UniProtKB-UniRule"/>
</dbReference>
<comment type="miscellaneous">
    <text evidence="1">Reaction mechanism of ThiL seems to utilize a direct, inline transfer of the gamma-phosphate of ATP to TMP rather than a phosphorylated enzyme intermediate.</text>
</comment>
<feature type="binding site" evidence="1">
    <location>
        <position position="208"/>
    </location>
    <ligand>
        <name>ATP</name>
        <dbReference type="ChEBI" id="CHEBI:30616"/>
    </ligand>
</feature>
<keyword evidence="1" id="KW-0808">Transferase</keyword>
<dbReference type="EMBL" id="CP062310">
    <property type="protein sequence ID" value="QOJ78091.1"/>
    <property type="molecule type" value="Genomic_DNA"/>
</dbReference>
<feature type="binding site" evidence="1">
    <location>
        <position position="206"/>
    </location>
    <ligand>
        <name>Mg(2+)</name>
        <dbReference type="ChEBI" id="CHEBI:18420"/>
        <label>3</label>
    </ligand>
</feature>
<comment type="similarity">
    <text evidence="1">Belongs to the thiamine-monophosphate kinase family.</text>
</comment>
<dbReference type="KEGG" id="thel:IG193_04680"/>
<comment type="pathway">
    <text evidence="1">Cofactor biosynthesis; thiamine diphosphate biosynthesis; thiamine diphosphate from thiamine phosphate: step 1/1.</text>
</comment>
<keyword evidence="1" id="KW-0547">Nucleotide-binding</keyword>
<feature type="binding site" evidence="1">
    <location>
        <position position="142"/>
    </location>
    <ligand>
        <name>ATP</name>
        <dbReference type="ChEBI" id="CHEBI:30616"/>
    </ligand>
</feature>
<evidence type="ECO:0000259" key="2">
    <source>
        <dbReference type="Pfam" id="PF00586"/>
    </source>
</evidence>
<feature type="binding site" evidence="1">
    <location>
        <position position="24"/>
    </location>
    <ligand>
        <name>Mg(2+)</name>
        <dbReference type="ChEBI" id="CHEBI:18420"/>
        <label>3</label>
    </ligand>
</feature>
<dbReference type="RefSeq" id="WP_192818064.1">
    <property type="nucleotide sequence ID" value="NZ_CP062310.1"/>
</dbReference>
<dbReference type="InParanoid" id="A0A7L9FEN9"/>
<accession>A0A7L9FEN9</accession>
<keyword evidence="1" id="KW-0460">Magnesium</keyword>
<gene>
    <name evidence="1" type="primary">thiL</name>
    <name evidence="3" type="ORF">IG193_04680</name>
</gene>
<dbReference type="InterPro" id="IPR036676">
    <property type="entry name" value="PurM-like_C_sf"/>
</dbReference>
<dbReference type="GeneID" id="59149166"/>
<dbReference type="GO" id="GO:0009229">
    <property type="term" value="P:thiamine diphosphate biosynthetic process"/>
    <property type="evidence" value="ECO:0007669"/>
    <property type="project" value="UniProtKB-UniRule"/>
</dbReference>
<dbReference type="Gene3D" id="3.90.650.10">
    <property type="entry name" value="PurM-like C-terminal domain"/>
    <property type="match status" value="1"/>
</dbReference>
<dbReference type="EC" id="2.7.4.16" evidence="1"/>
<dbReference type="FunCoup" id="A0A7L9FEN9">
    <property type="interactions" value="33"/>
</dbReference>
<feature type="binding site" evidence="1">
    <location>
        <position position="294"/>
    </location>
    <ligand>
        <name>substrate</name>
    </ligand>
</feature>
<name>A0A7L9FEN9_9CREN</name>
<feature type="binding site" evidence="1">
    <location>
        <position position="40"/>
    </location>
    <ligand>
        <name>Mg(2+)</name>
        <dbReference type="ChEBI" id="CHEBI:18420"/>
        <label>2</label>
    </ligand>
</feature>
<dbReference type="Pfam" id="PF00586">
    <property type="entry name" value="AIRS"/>
    <property type="match status" value="1"/>
</dbReference>
<proteinExistence type="inferred from homology"/>
<feature type="binding site" evidence="1">
    <location>
        <position position="40"/>
    </location>
    <ligand>
        <name>Mg(2+)</name>
        <dbReference type="ChEBI" id="CHEBI:18420"/>
        <label>1</label>
    </ligand>
</feature>
<reference evidence="3 4" key="1">
    <citation type="submission" date="2020-10" db="EMBL/GenBank/DDBJ databases">
        <title>Thermofilum lucidum 3507LT sp. nov. a novel member of Thermofilaceae family isolated from Chile hot spring, and proposal of description order Thermofilales.</title>
        <authorList>
            <person name="Zayulina K.S."/>
            <person name="Elcheninov A.G."/>
            <person name="Toshchakov S.V."/>
            <person name="Kublanov I.V."/>
        </authorList>
    </citation>
    <scope>NUCLEOTIDE SEQUENCE [LARGE SCALE GENOMIC DNA]</scope>
    <source>
        <strain evidence="3 4">3507LT</strain>
    </source>
</reference>
<keyword evidence="4" id="KW-1185">Reference proteome</keyword>
<feature type="binding site" evidence="1">
    <location>
        <position position="24"/>
    </location>
    <ligand>
        <name>Mg(2+)</name>
        <dbReference type="ChEBI" id="CHEBI:18420"/>
        <label>4</label>
    </ligand>
</feature>
<keyword evidence="1" id="KW-0479">Metal-binding</keyword>
<keyword evidence="1" id="KW-0067">ATP-binding</keyword>
<sequence length="312" mass="33776">MNNEVREDAIVDWITRTFNIVKSDAVAVNTGSGNVIINVDAFDSEIHWPPFLDAYSAGQKAYFSSTSDVIVKGGKPVAALVSLRVPRTFSAECVKKFVLGLGTAASSLGALYLGGDTDVTEGGPFRAEIVSIGVPTGKTLSRGGVKPGDLLAITGHVGVSGIVYGVLYGELESRLLVDALRDWVKPQWPRLDAWFELTPLVNASIDNSDGLALSLHYLAESSKVRLELSEIPLYDRIIEIFGEDRAVEYALYNSGEEHNFIFSLPDGHEWVAEKLGARVIGKAVEGQGVYLAGYGEVKRRGWVGGEGFRDRI</sequence>
<dbReference type="SUPFAM" id="SSF55326">
    <property type="entry name" value="PurM N-terminal domain-like"/>
    <property type="match status" value="1"/>
</dbReference>
<keyword evidence="1 3" id="KW-0418">Kinase</keyword>
<comment type="caution">
    <text evidence="1">Lacks conserved residue(s) required for the propagation of feature annotation.</text>
</comment>